<evidence type="ECO:0000313" key="2">
    <source>
        <dbReference type="Proteomes" id="UP001162162"/>
    </source>
</evidence>
<gene>
    <name evidence="1" type="ORF">NQ318_017544</name>
</gene>
<dbReference type="EMBL" id="JAPWTK010000021">
    <property type="protein sequence ID" value="KAJ8957652.1"/>
    <property type="molecule type" value="Genomic_DNA"/>
</dbReference>
<sequence>MNNPMEQVAEYLGMNPLGPSLMDWTDFWTTSAIFRRDAFDELAGKVEDVAICGRPRRPCRELVRVEEELWKIEISRPSWLSIELYFVE</sequence>
<proteinExistence type="predicted"/>
<evidence type="ECO:0008006" key="3">
    <source>
        <dbReference type="Google" id="ProtNLM"/>
    </source>
</evidence>
<dbReference type="AlphaFoldDB" id="A0AAV8Z066"/>
<organism evidence="1 2">
    <name type="scientific">Aromia moschata</name>
    <dbReference type="NCBI Taxonomy" id="1265417"/>
    <lineage>
        <taxon>Eukaryota</taxon>
        <taxon>Metazoa</taxon>
        <taxon>Ecdysozoa</taxon>
        <taxon>Arthropoda</taxon>
        <taxon>Hexapoda</taxon>
        <taxon>Insecta</taxon>
        <taxon>Pterygota</taxon>
        <taxon>Neoptera</taxon>
        <taxon>Endopterygota</taxon>
        <taxon>Coleoptera</taxon>
        <taxon>Polyphaga</taxon>
        <taxon>Cucujiformia</taxon>
        <taxon>Chrysomeloidea</taxon>
        <taxon>Cerambycidae</taxon>
        <taxon>Cerambycinae</taxon>
        <taxon>Callichromatini</taxon>
        <taxon>Aromia</taxon>
    </lineage>
</organism>
<evidence type="ECO:0000313" key="1">
    <source>
        <dbReference type="EMBL" id="KAJ8957652.1"/>
    </source>
</evidence>
<reference evidence="1" key="1">
    <citation type="journal article" date="2023" name="Insect Mol. Biol.">
        <title>Genome sequencing provides insights into the evolution of gene families encoding plant cell wall-degrading enzymes in longhorned beetles.</title>
        <authorList>
            <person name="Shin N.R."/>
            <person name="Okamura Y."/>
            <person name="Kirsch R."/>
            <person name="Pauchet Y."/>
        </authorList>
    </citation>
    <scope>NUCLEOTIDE SEQUENCE</scope>
    <source>
        <strain evidence="1">AMC_N1</strain>
    </source>
</reference>
<accession>A0AAV8Z066</accession>
<name>A0AAV8Z066_9CUCU</name>
<protein>
    <recommendedName>
        <fullName evidence="3">Sulfotransferase</fullName>
    </recommendedName>
</protein>
<comment type="caution">
    <text evidence="1">The sequence shown here is derived from an EMBL/GenBank/DDBJ whole genome shotgun (WGS) entry which is preliminary data.</text>
</comment>
<keyword evidence="2" id="KW-1185">Reference proteome</keyword>
<dbReference type="Proteomes" id="UP001162162">
    <property type="component" value="Unassembled WGS sequence"/>
</dbReference>